<sequence length="497" mass="53296">MMKIRMITRMLIQGVAGIAVATAYSSAGAQQPVPLADPIPALIPQSPLKVALETVMSGLVSPVATAAAPGDRRHLYVADQIGQVWRFRTGDREDHDDADNDNDDKDKDNDDDNSGRGSGSRQPELFLDVSKLLIAPLGLGPGKYDERGLLGIAFHPQFKFNGLFYTFTSQPVKNNPDFSTMPQGVAPNCQSVVTEWRVKRPGERNNSVDLTSARELLRIDKPQFNHNGGALAFGADQMLYVSLGDGGGADDEGVGHAPEGNAQSLAPGNVLGKILRIDPLGRNSANGKYGIPPDNPFVSKTGADEIFAYGFRNPFRMSIDRDGHVIAGDVGQNAIEEIDVVTAGGNYGWRIKEGTFLFNTAGPTAPGFVYRDSPGMPATLIDPIAQYDHADSVGGNVTRVAVIGGYVYRGNKLRQLRDQYVFGDYAGRGTPSPRGNLFVLGRNQRVESLVPSNRNPFDLAVLGFGQDARGELYVLASGTGTLLGKTGVVMKLVPGQR</sequence>
<organism evidence="4 5">
    <name type="scientific">Massilia psychrophila</name>
    <dbReference type="NCBI Taxonomy" id="1603353"/>
    <lineage>
        <taxon>Bacteria</taxon>
        <taxon>Pseudomonadati</taxon>
        <taxon>Pseudomonadota</taxon>
        <taxon>Betaproteobacteria</taxon>
        <taxon>Burkholderiales</taxon>
        <taxon>Oxalobacteraceae</taxon>
        <taxon>Telluria group</taxon>
        <taxon>Massilia</taxon>
    </lineage>
</organism>
<dbReference type="InterPro" id="IPR011041">
    <property type="entry name" value="Quinoprot_gluc/sorb_DH_b-prop"/>
</dbReference>
<dbReference type="EMBL" id="PDOB01000023">
    <property type="protein sequence ID" value="PIL39142.1"/>
    <property type="molecule type" value="Genomic_DNA"/>
</dbReference>
<comment type="caution">
    <text evidence="4">The sequence shown here is derived from an EMBL/GenBank/DDBJ whole genome shotgun (WGS) entry which is preliminary data.</text>
</comment>
<dbReference type="Pfam" id="PF07995">
    <property type="entry name" value="GSDH"/>
    <property type="match status" value="1"/>
</dbReference>
<dbReference type="PANTHER" id="PTHR19328:SF75">
    <property type="entry name" value="ALDOSE SUGAR DEHYDROGENASE YLII"/>
    <property type="match status" value="1"/>
</dbReference>
<dbReference type="RefSeq" id="WP_143752627.1">
    <property type="nucleotide sequence ID" value="NZ_BMHS01000021.1"/>
</dbReference>
<feature type="domain" description="Glucose/Sorbosone dehydrogenase" evidence="3">
    <location>
        <begin position="146"/>
        <end position="356"/>
    </location>
</feature>
<dbReference type="PANTHER" id="PTHR19328">
    <property type="entry name" value="HEDGEHOG-INTERACTING PROTEIN"/>
    <property type="match status" value="1"/>
</dbReference>
<protein>
    <submittedName>
        <fullName evidence="4">CHRD domain-containing protein</fullName>
    </submittedName>
</protein>
<feature type="region of interest" description="Disordered" evidence="1">
    <location>
        <begin position="89"/>
        <end position="122"/>
    </location>
</feature>
<feature type="chain" id="PRO_5013943396" evidence="2">
    <location>
        <begin position="30"/>
        <end position="497"/>
    </location>
</feature>
<dbReference type="Proteomes" id="UP000228593">
    <property type="component" value="Unassembled WGS sequence"/>
</dbReference>
<reference evidence="4 5" key="1">
    <citation type="submission" date="2017-10" db="EMBL/GenBank/DDBJ databases">
        <title>Massilia psychrophilum sp. nov., a novel purple-pigmented bacterium isolated from Tianshan glacier, Xinjiang Municipality, China.</title>
        <authorList>
            <person name="Wang H."/>
        </authorList>
    </citation>
    <scope>NUCLEOTIDE SEQUENCE [LARGE SCALE GENOMIC DNA]</scope>
    <source>
        <strain evidence="4 5">JCM 30813</strain>
    </source>
</reference>
<gene>
    <name evidence="4" type="ORF">CR103_14360</name>
</gene>
<evidence type="ECO:0000259" key="3">
    <source>
        <dbReference type="Pfam" id="PF07995"/>
    </source>
</evidence>
<dbReference type="OrthoDB" id="9770043at2"/>
<evidence type="ECO:0000256" key="1">
    <source>
        <dbReference type="SAM" id="MobiDB-lite"/>
    </source>
</evidence>
<keyword evidence="5" id="KW-1185">Reference proteome</keyword>
<evidence type="ECO:0000313" key="4">
    <source>
        <dbReference type="EMBL" id="PIL39142.1"/>
    </source>
</evidence>
<dbReference type="AlphaFoldDB" id="A0A2G8SZJ6"/>
<feature type="signal peptide" evidence="2">
    <location>
        <begin position="1"/>
        <end position="29"/>
    </location>
</feature>
<dbReference type="InterPro" id="IPR011042">
    <property type="entry name" value="6-blade_b-propeller_TolB-like"/>
</dbReference>
<evidence type="ECO:0000256" key="2">
    <source>
        <dbReference type="SAM" id="SignalP"/>
    </source>
</evidence>
<keyword evidence="2" id="KW-0732">Signal</keyword>
<dbReference type="InterPro" id="IPR012938">
    <property type="entry name" value="Glc/Sorbosone_DH"/>
</dbReference>
<dbReference type="SUPFAM" id="SSF50952">
    <property type="entry name" value="Soluble quinoprotein glucose dehydrogenase"/>
    <property type="match status" value="1"/>
</dbReference>
<dbReference type="Gene3D" id="2.120.10.30">
    <property type="entry name" value="TolB, C-terminal domain"/>
    <property type="match status" value="1"/>
</dbReference>
<proteinExistence type="predicted"/>
<name>A0A2G8SZJ6_9BURK</name>
<accession>A0A2G8SZJ6</accession>
<evidence type="ECO:0000313" key="5">
    <source>
        <dbReference type="Proteomes" id="UP000228593"/>
    </source>
</evidence>